<reference evidence="1 2" key="1">
    <citation type="submission" date="2018-10" db="EMBL/GenBank/DDBJ databases">
        <title>Transmission dynamics of multidrug resistant bacteria on intensive care unit surfaces.</title>
        <authorList>
            <person name="D'Souza A.W."/>
            <person name="Potter R.F."/>
            <person name="Wallace M."/>
            <person name="Shupe A."/>
            <person name="Patel S."/>
            <person name="Sun S."/>
            <person name="Gul D."/>
            <person name="Kwon J.H."/>
            <person name="Andleeb S."/>
            <person name="Burnham C.-A.D."/>
            <person name="Dantas G."/>
        </authorList>
    </citation>
    <scope>NUCLEOTIDE SEQUENCE [LARGE SCALE GENOMIC DNA]</scope>
    <source>
        <strain evidence="1 2">AJ_385</strain>
    </source>
</reference>
<dbReference type="RefSeq" id="WP_125275179.1">
    <property type="nucleotide sequence ID" value="NZ_RHXE01000155.1"/>
</dbReference>
<name>A0A427UIN3_ACIJO</name>
<protein>
    <recommendedName>
        <fullName evidence="3">Integrase</fullName>
    </recommendedName>
</protein>
<dbReference type="AlphaFoldDB" id="A0A427UIN3"/>
<dbReference type="EMBL" id="RHXE01000155">
    <property type="protein sequence ID" value="RSE13150.1"/>
    <property type="molecule type" value="Genomic_DNA"/>
</dbReference>
<evidence type="ECO:0000313" key="1">
    <source>
        <dbReference type="EMBL" id="RSE13150.1"/>
    </source>
</evidence>
<evidence type="ECO:0008006" key="3">
    <source>
        <dbReference type="Google" id="ProtNLM"/>
    </source>
</evidence>
<comment type="caution">
    <text evidence="1">The sequence shown here is derived from an EMBL/GenBank/DDBJ whole genome shotgun (WGS) entry which is preliminary data.</text>
</comment>
<organism evidence="1 2">
    <name type="scientific">Acinetobacter johnsonii</name>
    <dbReference type="NCBI Taxonomy" id="40214"/>
    <lineage>
        <taxon>Bacteria</taxon>
        <taxon>Pseudomonadati</taxon>
        <taxon>Pseudomonadota</taxon>
        <taxon>Gammaproteobacteria</taxon>
        <taxon>Moraxellales</taxon>
        <taxon>Moraxellaceae</taxon>
        <taxon>Acinetobacter</taxon>
    </lineage>
</organism>
<gene>
    <name evidence="1" type="ORF">EGT73_19605</name>
</gene>
<sequence>MRNEKIIRKFKTIPFLTSLEVDRRLNLKNIIYKAKLLKLNGFEFIQWNEEIWEITSGRLLQESSKNIRCINLRFLYSSKLGNNRLGGEWEELAKALVLLRLHSKQQNLPNQRGFIIAISYVAYAVNQRKGSLYDLNKQDLDLACDLISKHYSESTAYNYHKHVGELAGHLDANGLCKILLNYKYPRQKRPNSVNSIGMKRLDDPGTLETRSRVLAPKVFQILGQLYLNVPKQHKYRFYILLLTFFACTGRRFSELSQLPYQKIQNDSFGRAYLEYFPRKISKGNTYTPKKNYIYHRKPLKL</sequence>
<proteinExistence type="predicted"/>
<dbReference type="Proteomes" id="UP000277537">
    <property type="component" value="Unassembled WGS sequence"/>
</dbReference>
<evidence type="ECO:0000313" key="2">
    <source>
        <dbReference type="Proteomes" id="UP000277537"/>
    </source>
</evidence>
<accession>A0A427UIN3</accession>